<dbReference type="KEGG" id="orm:HTY61_06775"/>
<dbReference type="GO" id="GO:0046872">
    <property type="term" value="F:metal ion binding"/>
    <property type="evidence" value="ECO:0007669"/>
    <property type="project" value="UniProtKB-KW"/>
</dbReference>
<feature type="domain" description="2-C-methyl-D-erythritol 2,4-cyclodiphosphate synthase" evidence="15">
    <location>
        <begin position="243"/>
        <end position="395"/>
    </location>
</feature>
<keyword evidence="9 14" id="KW-0548">Nucleotidyltransferase</keyword>
<dbReference type="InterPro" id="IPR003526">
    <property type="entry name" value="MECDP_synthase"/>
</dbReference>
<feature type="binding site" evidence="14">
    <location>
        <begin position="250"/>
        <end position="252"/>
    </location>
    <ligand>
        <name>4-CDP-2-C-methyl-D-erythritol 2-phosphate</name>
        <dbReference type="ChEBI" id="CHEBI:57919"/>
    </ligand>
</feature>
<comment type="cofactor">
    <cofactor evidence="3 14">
        <name>a divalent metal cation</name>
        <dbReference type="ChEBI" id="CHEBI:60240"/>
    </cofactor>
</comment>
<dbReference type="InterPro" id="IPR026596">
    <property type="entry name" value="IspD/F"/>
</dbReference>
<feature type="binding site" evidence="14">
    <location>
        <begin position="298"/>
        <end position="300"/>
    </location>
    <ligand>
        <name>4-CDP-2-C-methyl-D-erythritol 2-phosphate</name>
        <dbReference type="ChEBI" id="CHEBI:57919"/>
    </ligand>
</feature>
<feature type="binding site" evidence="14">
    <location>
        <begin position="374"/>
        <end position="377"/>
    </location>
    <ligand>
        <name>4-CDP-2-C-methyl-D-erythritol 2-phosphate</name>
        <dbReference type="ChEBI" id="CHEBI:57919"/>
    </ligand>
</feature>
<evidence type="ECO:0000256" key="6">
    <source>
        <dbReference type="ARBA" id="ARBA00008480"/>
    </source>
</evidence>
<evidence type="ECO:0000256" key="7">
    <source>
        <dbReference type="ARBA" id="ARBA00009789"/>
    </source>
</evidence>
<dbReference type="InterPro" id="IPR029044">
    <property type="entry name" value="Nucleotide-diphossugar_trans"/>
</dbReference>
<dbReference type="PANTHER" id="PTHR43181">
    <property type="entry name" value="2-C-METHYL-D-ERYTHRITOL 2,4-CYCLODIPHOSPHATE SYNTHASE, CHLOROPLASTIC"/>
    <property type="match status" value="1"/>
</dbReference>
<evidence type="ECO:0000256" key="1">
    <source>
        <dbReference type="ARBA" id="ARBA00000200"/>
    </source>
</evidence>
<evidence type="ECO:0000256" key="4">
    <source>
        <dbReference type="ARBA" id="ARBA00004709"/>
    </source>
</evidence>
<dbReference type="GO" id="GO:0008685">
    <property type="term" value="F:2-C-methyl-D-erythritol 2,4-cyclodiphosphate synthase activity"/>
    <property type="evidence" value="ECO:0007669"/>
    <property type="project" value="UniProtKB-UniRule"/>
</dbReference>
<dbReference type="PROSITE" id="PS01295">
    <property type="entry name" value="ISPD"/>
    <property type="match status" value="1"/>
</dbReference>
<organism evidence="16 17">
    <name type="scientific">Oricola thermophila</name>
    <dbReference type="NCBI Taxonomy" id="2742145"/>
    <lineage>
        <taxon>Bacteria</taxon>
        <taxon>Pseudomonadati</taxon>
        <taxon>Pseudomonadota</taxon>
        <taxon>Alphaproteobacteria</taxon>
        <taxon>Hyphomicrobiales</taxon>
        <taxon>Ahrensiaceae</taxon>
        <taxon>Oricola</taxon>
    </lineage>
</organism>
<evidence type="ECO:0000313" key="16">
    <source>
        <dbReference type="EMBL" id="QKV18177.1"/>
    </source>
</evidence>
<comment type="catalytic activity">
    <reaction evidence="1 14">
        <text>4-CDP-2-C-methyl-D-erythritol 2-phosphate = 2-C-methyl-D-erythritol 2,4-cyclic diphosphate + CMP</text>
        <dbReference type="Rhea" id="RHEA:23864"/>
        <dbReference type="ChEBI" id="CHEBI:57919"/>
        <dbReference type="ChEBI" id="CHEBI:58483"/>
        <dbReference type="ChEBI" id="CHEBI:60377"/>
        <dbReference type="EC" id="4.6.1.12"/>
    </reaction>
</comment>
<feature type="site" description="Positions MEP for the nucleophilic attack" evidence="14">
    <location>
        <position position="218"/>
    </location>
</feature>
<feature type="binding site" evidence="14">
    <location>
        <position position="384"/>
    </location>
    <ligand>
        <name>4-CDP-2-C-methyl-D-erythritol 2-phosphate</name>
        <dbReference type="ChEBI" id="CHEBI:57919"/>
    </ligand>
</feature>
<keyword evidence="17" id="KW-1185">Reference proteome</keyword>
<dbReference type="UniPathway" id="UPA00056">
    <property type="reaction ID" value="UER00093"/>
</dbReference>
<feature type="site" description="Transition state stabilizer" evidence="14">
    <location>
        <position position="276"/>
    </location>
</feature>
<dbReference type="Pfam" id="PF02542">
    <property type="entry name" value="YgbB"/>
    <property type="match status" value="1"/>
</dbReference>
<dbReference type="Proteomes" id="UP000509367">
    <property type="component" value="Chromosome"/>
</dbReference>
<evidence type="ECO:0000256" key="12">
    <source>
        <dbReference type="ARBA" id="ARBA00023239"/>
    </source>
</evidence>
<dbReference type="NCBIfam" id="TIGR00453">
    <property type="entry name" value="ispD"/>
    <property type="match status" value="1"/>
</dbReference>
<dbReference type="NCBIfam" id="TIGR00151">
    <property type="entry name" value="ispF"/>
    <property type="match status" value="1"/>
</dbReference>
<comment type="pathway">
    <text evidence="4 14">Isoprenoid biosynthesis; isopentenyl diphosphate biosynthesis via DXP pathway; isopentenyl diphosphate from 1-deoxy-D-xylulose 5-phosphate: step 4/6.</text>
</comment>
<comment type="function">
    <text evidence="14">Bifunctional enzyme that catalyzes the formation of 4-diphosphocytidyl-2-C-methyl-D-erythritol from CTP and 2-C-methyl-D-erythritol 4-phosphate (MEP) (IspD), and catalyzes the conversion of 4-diphosphocytidyl-2-C-methyl-D-erythritol 2-phosphate (CDP-ME2P) to 2-C-methyl-D-erythritol 2,4-cyclodiphosphate (ME-CPP) with a corresponding release of cytidine 5-monophosphate (CMP) (IspF).</text>
</comment>
<comment type="similarity">
    <text evidence="7">Belongs to the IspD/TarI cytidylyltransferase family. IspD subfamily.</text>
</comment>
<comment type="pathway">
    <text evidence="5 14">Isoprenoid biosynthesis; isopentenyl diphosphate biosynthesis via DXP pathway; isopentenyl diphosphate from 1-deoxy-D-xylulose 5-phosphate: step 2/6.</text>
</comment>
<evidence type="ECO:0000256" key="13">
    <source>
        <dbReference type="ARBA" id="ARBA00023268"/>
    </source>
</evidence>
<feature type="binding site" evidence="14">
    <location>
        <position position="381"/>
    </location>
    <ligand>
        <name>4-CDP-2-C-methyl-D-erythritol 2-phosphate</name>
        <dbReference type="ChEBI" id="CHEBI:57919"/>
    </ligand>
</feature>
<dbReference type="CDD" id="cd00554">
    <property type="entry name" value="MECDP_synthase"/>
    <property type="match status" value="1"/>
</dbReference>
<feature type="site" description="Positions MEP for the nucleophilic attack" evidence="14">
    <location>
        <position position="161"/>
    </location>
</feature>
<keyword evidence="13 14" id="KW-0511">Multifunctional enzyme</keyword>
<evidence type="ECO:0000256" key="10">
    <source>
        <dbReference type="ARBA" id="ARBA00022723"/>
    </source>
</evidence>
<dbReference type="EC" id="2.7.7.60" evidence="14"/>
<dbReference type="GO" id="GO:0016114">
    <property type="term" value="P:terpenoid biosynthetic process"/>
    <property type="evidence" value="ECO:0007669"/>
    <property type="project" value="InterPro"/>
</dbReference>
<dbReference type="EC" id="4.6.1.12" evidence="14"/>
<dbReference type="GO" id="GO:0050518">
    <property type="term" value="F:2-C-methyl-D-erythritol 4-phosphate cytidylyltransferase activity"/>
    <property type="evidence" value="ECO:0007669"/>
    <property type="project" value="UniProtKB-UniRule"/>
</dbReference>
<evidence type="ECO:0000256" key="8">
    <source>
        <dbReference type="ARBA" id="ARBA00022679"/>
    </source>
</evidence>
<dbReference type="CDD" id="cd02516">
    <property type="entry name" value="CDP-ME_synthetase"/>
    <property type="match status" value="1"/>
</dbReference>
<sequence length="407" mass="43472">MQLKPDFAVAIVAAGRGERAGGDGPKQYRSLAGIPVIARTVQAFRDWQPDCRIVVVRHNDDEALLANALGDQLATVTAVPGGPSRQASVLCGLRALAESGRPPAHVLVHDAARPFVSPGLLDRMMAAITDDPEAGVIPGLPVTETLKKVGNGRLIDQTVPRNNLYRAQTPQAFPFARILELHERAASETEFEFTDDASLYEWAMMPVHVIEGDTRNLKLTYPDDFAEAERMLTSEPRDAIPDIRVGHGYDTHQLIAGDSVILCGVEIPHDRSLSGHSDADVGLHALTDALLATIGAGDIGSHFPPSDPQWKGASSDIFLDHAAALVRNAGGRITHCDVTIVCEAPRIGPHRDAMRKAVADTIGIDVGRVSVKATTNEKIGFVGRQEGIVALATATAVFPTQGDISDE</sequence>
<dbReference type="HAMAP" id="MF_00107">
    <property type="entry name" value="IspF"/>
    <property type="match status" value="1"/>
</dbReference>
<keyword evidence="10 14" id="KW-0479">Metal-binding</keyword>
<dbReference type="GO" id="GO:0019288">
    <property type="term" value="P:isopentenyl diphosphate biosynthetic process, methylerythritol 4-phosphate pathway"/>
    <property type="evidence" value="ECO:0007669"/>
    <property type="project" value="UniProtKB-UniRule"/>
</dbReference>
<dbReference type="PANTHER" id="PTHR43181:SF1">
    <property type="entry name" value="2-C-METHYL-D-ERYTHRITOL 2,4-CYCLODIPHOSPHATE SYNTHASE, CHLOROPLASTIC"/>
    <property type="match status" value="1"/>
</dbReference>
<feature type="region of interest" description="2-C-methyl-D-erythritol 2,4-cyclodiphosphate synthase" evidence="14">
    <location>
        <begin position="244"/>
        <end position="407"/>
    </location>
</feature>
<evidence type="ECO:0000256" key="9">
    <source>
        <dbReference type="ARBA" id="ARBA00022695"/>
    </source>
</evidence>
<dbReference type="Gene3D" id="3.90.550.10">
    <property type="entry name" value="Spore Coat Polysaccharide Biosynthesis Protein SpsA, Chain A"/>
    <property type="match status" value="1"/>
</dbReference>
<keyword evidence="8 14" id="KW-0808">Transferase</keyword>
<dbReference type="Gene3D" id="3.30.1330.50">
    <property type="entry name" value="2-C-methyl-D-erythritol 2,4-cyclodiphosphate synthase"/>
    <property type="match status" value="1"/>
</dbReference>
<accession>A0A6N1VGP7</accession>
<protein>
    <recommendedName>
        <fullName evidence="14">Bifunctional enzyme IspD/IspF</fullName>
    </recommendedName>
    <domain>
        <recommendedName>
            <fullName evidence="14">2-C-methyl-D-erythritol 4-phosphate cytidylyltransferase</fullName>
            <ecNumber evidence="14">2.7.7.60</ecNumber>
        </recommendedName>
        <alternativeName>
            <fullName evidence="14">4-diphosphocytidyl-2C-methyl-D-erythritol synthase</fullName>
        </alternativeName>
        <alternativeName>
            <fullName evidence="14">MEP cytidylyltransferase</fullName>
            <shortName evidence="14">MCT</shortName>
        </alternativeName>
    </domain>
    <domain>
        <recommendedName>
            <fullName evidence="14">2-C-methyl-D-erythritol 2,4-cyclodiphosphate synthase</fullName>
            <shortName evidence="14">MECDP-synthase</shortName>
            <shortName evidence="14">MECPP-synthase</shortName>
            <shortName evidence="14">MECPS</shortName>
            <ecNumber evidence="14">4.6.1.12</ecNumber>
        </recommendedName>
    </domain>
</protein>
<dbReference type="HAMAP" id="MF_00108">
    <property type="entry name" value="IspD"/>
    <property type="match status" value="1"/>
</dbReference>
<dbReference type="InterPro" id="IPR020555">
    <property type="entry name" value="MECDP_synthase_CS"/>
</dbReference>
<dbReference type="HAMAP" id="MF_01520">
    <property type="entry name" value="IspDF"/>
    <property type="match status" value="1"/>
</dbReference>
<gene>
    <name evidence="14" type="primary">ispDF</name>
    <name evidence="16" type="ORF">HTY61_06775</name>
</gene>
<comment type="caution">
    <text evidence="14">Lacks conserved residue(s) required for the propagation of feature annotation.</text>
</comment>
<proteinExistence type="inferred from homology"/>
<feature type="binding site" evidence="14">
    <location>
        <position position="252"/>
    </location>
    <ligand>
        <name>a divalent metal cation</name>
        <dbReference type="ChEBI" id="CHEBI:60240"/>
    </ligand>
</feature>
<evidence type="ECO:0000256" key="3">
    <source>
        <dbReference type="ARBA" id="ARBA00001968"/>
    </source>
</evidence>
<feature type="site" description="Transition state stabilizer" evidence="14">
    <location>
        <position position="26"/>
    </location>
</feature>
<evidence type="ECO:0000256" key="2">
    <source>
        <dbReference type="ARBA" id="ARBA00001282"/>
    </source>
</evidence>
<feature type="binding site" evidence="14">
    <location>
        <position position="250"/>
    </location>
    <ligand>
        <name>a divalent metal cation</name>
        <dbReference type="ChEBI" id="CHEBI:60240"/>
    </ligand>
</feature>
<dbReference type="InterPro" id="IPR034683">
    <property type="entry name" value="IspD/TarI"/>
</dbReference>
<feature type="region of interest" description="2-C-methyl-D-erythritol 4-phosphate cytidylyltransferase" evidence="14">
    <location>
        <begin position="1"/>
        <end position="243"/>
    </location>
</feature>
<feature type="binding site" evidence="14">
    <location>
        <begin position="276"/>
        <end position="277"/>
    </location>
    <ligand>
        <name>4-CDP-2-C-methyl-D-erythritol 2-phosphate</name>
        <dbReference type="ChEBI" id="CHEBI:57919"/>
    </ligand>
</feature>
<evidence type="ECO:0000256" key="11">
    <source>
        <dbReference type="ARBA" id="ARBA00023229"/>
    </source>
</evidence>
<dbReference type="NCBIfam" id="NF006899">
    <property type="entry name" value="PRK09382.1"/>
    <property type="match status" value="1"/>
</dbReference>
<evidence type="ECO:0000256" key="14">
    <source>
        <dbReference type="HAMAP-Rule" id="MF_01520"/>
    </source>
</evidence>
<keyword evidence="12 14" id="KW-0456">Lyase</keyword>
<dbReference type="AlphaFoldDB" id="A0A6N1VGP7"/>
<keyword evidence="11 14" id="KW-0414">Isoprene biosynthesis</keyword>
<feature type="site" description="Transition state stabilizer" evidence="14">
    <location>
        <position position="375"/>
    </location>
</feature>
<name>A0A6N1VGP7_9HYPH</name>
<dbReference type="InterPro" id="IPR001228">
    <property type="entry name" value="IspD"/>
</dbReference>
<dbReference type="PROSITE" id="PS01350">
    <property type="entry name" value="ISPF"/>
    <property type="match status" value="1"/>
</dbReference>
<dbReference type="SUPFAM" id="SSF69765">
    <property type="entry name" value="IpsF-like"/>
    <property type="match status" value="1"/>
</dbReference>
<comment type="similarity">
    <text evidence="6">Belongs to the IspF family.</text>
</comment>
<evidence type="ECO:0000313" key="17">
    <source>
        <dbReference type="Proteomes" id="UP000509367"/>
    </source>
</evidence>
<comment type="catalytic activity">
    <reaction evidence="2 14">
        <text>2-C-methyl-D-erythritol 4-phosphate + CTP + H(+) = 4-CDP-2-C-methyl-D-erythritol + diphosphate</text>
        <dbReference type="Rhea" id="RHEA:13429"/>
        <dbReference type="ChEBI" id="CHEBI:15378"/>
        <dbReference type="ChEBI" id="CHEBI:33019"/>
        <dbReference type="ChEBI" id="CHEBI:37563"/>
        <dbReference type="ChEBI" id="CHEBI:57823"/>
        <dbReference type="ChEBI" id="CHEBI:58262"/>
        <dbReference type="EC" id="2.7.7.60"/>
    </reaction>
</comment>
<reference evidence="16 17" key="1">
    <citation type="submission" date="2020-06" db="EMBL/GenBank/DDBJ databases">
        <title>Oricola thermophila sp. nov. isolated from a tidal sediments.</title>
        <authorList>
            <person name="Kwon K.K."/>
            <person name="Yang S.-H."/>
            <person name="Park M.-J."/>
        </authorList>
    </citation>
    <scope>NUCLEOTIDE SEQUENCE [LARGE SCALE GENOMIC DNA]</scope>
    <source>
        <strain evidence="16 17">MEBiC13590</strain>
    </source>
</reference>
<dbReference type="InterPro" id="IPR018294">
    <property type="entry name" value="ISPD_synthase_CS"/>
</dbReference>
<dbReference type="SUPFAM" id="SSF53448">
    <property type="entry name" value="Nucleotide-diphospho-sugar transferases"/>
    <property type="match status" value="1"/>
</dbReference>
<dbReference type="Pfam" id="PF01128">
    <property type="entry name" value="IspD"/>
    <property type="match status" value="1"/>
</dbReference>
<dbReference type="EMBL" id="CP054836">
    <property type="protein sequence ID" value="QKV18177.1"/>
    <property type="molecule type" value="Genomic_DNA"/>
</dbReference>
<evidence type="ECO:0000256" key="5">
    <source>
        <dbReference type="ARBA" id="ARBA00004787"/>
    </source>
</evidence>
<feature type="binding site" evidence="14">
    <location>
        <position position="284"/>
    </location>
    <ligand>
        <name>a divalent metal cation</name>
        <dbReference type="ChEBI" id="CHEBI:60240"/>
    </ligand>
</feature>
<comment type="similarity">
    <text evidence="14">In the C-terminal section; belongs to the IspF family.</text>
</comment>
<dbReference type="InterPro" id="IPR036571">
    <property type="entry name" value="MECDP_synthase_sf"/>
</dbReference>
<dbReference type="FunFam" id="3.90.550.10:FF:000003">
    <property type="entry name" value="2-C-methyl-D-erythritol 4-phosphate cytidylyltransferase"/>
    <property type="match status" value="1"/>
</dbReference>
<comment type="similarity">
    <text evidence="14">In the N-terminal section; belongs to the IspD/TarI cytidylyltransferase family. IspD subfamily.</text>
</comment>
<dbReference type="RefSeq" id="WP_175276073.1">
    <property type="nucleotide sequence ID" value="NZ_CP054836.1"/>
</dbReference>
<feature type="site" description="Transition state stabilizer" evidence="14">
    <location>
        <position position="19"/>
    </location>
</feature>
<evidence type="ECO:0000259" key="15">
    <source>
        <dbReference type="Pfam" id="PF02542"/>
    </source>
</evidence>